<dbReference type="Proteomes" id="UP000030649">
    <property type="component" value="Unassembled WGS sequence"/>
</dbReference>
<proteinExistence type="predicted"/>
<evidence type="ECO:0000313" key="2">
    <source>
        <dbReference type="Proteomes" id="UP000030649"/>
    </source>
</evidence>
<accession>U1N7W8</accession>
<dbReference type="AlphaFoldDB" id="U1N7W8"/>
<sequence length="37" mass="3981">MDATPAQNGAIVIDRSHYSLPAKEHSANIEGRMISAE</sequence>
<name>U1N7W8_9EURY</name>
<reference evidence="1 2" key="1">
    <citation type="journal article" date="2013" name="PLoS ONE">
        <title>Assembly-driven community genomics of a hypersaline microbial ecosystem.</title>
        <authorList>
            <person name="Podell S."/>
            <person name="Ugalde J.A."/>
            <person name="Narasingarao P."/>
            <person name="Banfield J.F."/>
            <person name="Heidelberg K.B."/>
            <person name="Allen E.E."/>
        </authorList>
    </citation>
    <scope>NUCLEOTIDE SEQUENCE [LARGE SCALE GENOMIC DNA]</scope>
    <source>
        <strain evidence="2">J07HQW1</strain>
    </source>
</reference>
<gene>
    <name evidence="1" type="ORF">J07HQW1_02843</name>
</gene>
<organism evidence="1 2">
    <name type="scientific">Haloquadratum walsbyi J07HQW1</name>
    <dbReference type="NCBI Taxonomy" id="1238424"/>
    <lineage>
        <taxon>Archaea</taxon>
        <taxon>Methanobacteriati</taxon>
        <taxon>Methanobacteriota</taxon>
        <taxon>Stenosarchaea group</taxon>
        <taxon>Halobacteria</taxon>
        <taxon>Halobacteriales</taxon>
        <taxon>Haloferacaceae</taxon>
        <taxon>Haloquadratum</taxon>
    </lineage>
</organism>
<dbReference type="HOGENOM" id="CLU_3338376_0_0_2"/>
<dbReference type="EMBL" id="KE356560">
    <property type="protein sequence ID" value="ERG92795.1"/>
    <property type="molecule type" value="Genomic_DNA"/>
</dbReference>
<evidence type="ECO:0000313" key="1">
    <source>
        <dbReference type="EMBL" id="ERG92795.1"/>
    </source>
</evidence>
<protein>
    <submittedName>
        <fullName evidence="1">Uncharacterized protein</fullName>
    </submittedName>
</protein>